<evidence type="ECO:0000256" key="1">
    <source>
        <dbReference type="ARBA" id="ARBA00022581"/>
    </source>
</evidence>
<keyword evidence="1" id="KW-0945">Host-virus interaction</keyword>
<feature type="region of interest" description="Disordered" evidence="2">
    <location>
        <begin position="136"/>
        <end position="170"/>
    </location>
</feature>
<feature type="region of interest" description="Disordered" evidence="2">
    <location>
        <begin position="693"/>
        <end position="712"/>
    </location>
</feature>
<dbReference type="RefSeq" id="WP_161863221.1">
    <property type="nucleotide sequence ID" value="NZ_CP046620.1"/>
</dbReference>
<name>A0A6P1T187_9RHOB</name>
<dbReference type="AlphaFoldDB" id="A0A6P1T187"/>
<evidence type="ECO:0000256" key="2">
    <source>
        <dbReference type="SAM" id="MobiDB-lite"/>
    </source>
</evidence>
<feature type="region of interest" description="Disordered" evidence="2">
    <location>
        <begin position="724"/>
        <end position="796"/>
    </location>
</feature>
<dbReference type="PANTHER" id="PTHR13037:SF24">
    <property type="entry name" value="POLYCOMB PROTEIN PCL-RELATED"/>
    <property type="match status" value="1"/>
</dbReference>
<evidence type="ECO:0000259" key="3">
    <source>
        <dbReference type="Pfam" id="PF13699"/>
    </source>
</evidence>
<feature type="domain" description="eCIS core" evidence="3">
    <location>
        <begin position="171"/>
        <end position="248"/>
    </location>
</feature>
<evidence type="ECO:0000313" key="4">
    <source>
        <dbReference type="EMBL" id="QHQ36674.1"/>
    </source>
</evidence>
<gene>
    <name evidence="4" type="ORF">GO499_16590</name>
</gene>
<dbReference type="EMBL" id="CP046620">
    <property type="protein sequence ID" value="QHQ36674.1"/>
    <property type="molecule type" value="Genomic_DNA"/>
</dbReference>
<feature type="region of interest" description="Disordered" evidence="2">
    <location>
        <begin position="845"/>
        <end position="914"/>
    </location>
</feature>
<feature type="region of interest" description="Disordered" evidence="2">
    <location>
        <begin position="462"/>
        <end position="552"/>
    </location>
</feature>
<dbReference type="Proteomes" id="UP000464495">
    <property type="component" value="Chromosome"/>
</dbReference>
<feature type="compositionally biased region" description="Acidic residues" evidence="2">
    <location>
        <begin position="852"/>
        <end position="862"/>
    </location>
</feature>
<dbReference type="PANTHER" id="PTHR13037">
    <property type="entry name" value="FORMIN"/>
    <property type="match status" value="1"/>
</dbReference>
<feature type="compositionally biased region" description="Basic and acidic residues" evidence="2">
    <location>
        <begin position="462"/>
        <end position="475"/>
    </location>
</feature>
<organism evidence="4 5">
    <name type="scientific">Algicella marina</name>
    <dbReference type="NCBI Taxonomy" id="2683284"/>
    <lineage>
        <taxon>Bacteria</taxon>
        <taxon>Pseudomonadati</taxon>
        <taxon>Pseudomonadota</taxon>
        <taxon>Alphaproteobacteria</taxon>
        <taxon>Rhodobacterales</taxon>
        <taxon>Paracoccaceae</taxon>
        <taxon>Algicella</taxon>
    </lineage>
</organism>
<feature type="compositionally biased region" description="Low complexity" evidence="2">
    <location>
        <begin position="138"/>
        <end position="170"/>
    </location>
</feature>
<reference evidence="4 5" key="1">
    <citation type="submission" date="2019-12" db="EMBL/GenBank/DDBJ databases">
        <title>Complete genome sequence of Algicella marina strain 9Alg 56(T) isolated from the red alga Tichocarpus crinitus.</title>
        <authorList>
            <person name="Kim S.-G."/>
            <person name="Nedashkovskaya O.I."/>
        </authorList>
    </citation>
    <scope>NUCLEOTIDE SEQUENCE [LARGE SCALE GENOMIC DNA]</scope>
    <source>
        <strain evidence="4 5">9Alg 56</strain>
    </source>
</reference>
<feature type="compositionally biased region" description="Low complexity" evidence="2">
    <location>
        <begin position="732"/>
        <end position="743"/>
    </location>
</feature>
<keyword evidence="5" id="KW-1185">Reference proteome</keyword>
<accession>A0A6P1T187</accession>
<feature type="compositionally biased region" description="Basic and acidic residues" evidence="2">
    <location>
        <begin position="766"/>
        <end position="781"/>
    </location>
</feature>
<feature type="region of interest" description="Disordered" evidence="2">
    <location>
        <begin position="63"/>
        <end position="93"/>
    </location>
</feature>
<feature type="compositionally biased region" description="Acidic residues" evidence="2">
    <location>
        <begin position="539"/>
        <end position="548"/>
    </location>
</feature>
<dbReference type="InterPro" id="IPR025295">
    <property type="entry name" value="eCIS_core_dom"/>
</dbReference>
<feature type="compositionally biased region" description="Basic and acidic residues" evidence="2">
    <location>
        <begin position="522"/>
        <end position="538"/>
    </location>
</feature>
<sequence>MSHAALATEAPATATLQRACECGGSCASCREDDALQPKLTIGAPGDAYEQEADRIADRIVASPLPANPAPITATPLVQRQEEPMQRQEEDEELMMQAKDGSLQRMEDEEESLQTKPEVIQRIDEGQEEELMQAKAVTGPSPAGGASPRPGRSPSGNAISRAGAAVARGGRPLSPSERAYFEPRFGHDLSTVRLHADATAGQAARSIGARAYTLRNHIAFAPGQLSPETTEGRRLMAHELTHTLQQGGGGPLNADGQTTLRRQPALPVSRIGDSSARIQRQCPPERMRRGAAAGCGVCIGSAPFTGTFVHSLVQYAFFGRYPDMIPPGGSMEFPVPTVPEGETAPFTPKVDLSLITEEYGMRVIYIGELKPFDDAGRQRQAALDKLDDYARELREGGMFDEVRLLERDPPPEFPMIEPFYPPGCPRQQIHICRIQAGVYQYFCAPPWSRLVRDPRCRCTRRLEDEERRRRERRTDEDDRDVEDPIDGPVAPPVAPPVGERRPIDVPETPDVPVPVPAPPETVPETRPETRPEPRPHEPEGPEEEPDDNVIEFPRPEPVEVPVELPIAAMVATAGAVLYSFAKRNAGGPAQKYAQAAAIAVLVVFYSDRVQASPGGGSDPLEAVFDAMTQDGIPVPDELRARLEADPELRAALEQAARSGDLTDAQRAINQQMMDAIAADPDAFSDEDLRMLATASESTSAESATGTGPAPTAETLRRMIDARREGRPITDELPQPASPGGSESQGESEDPAPPATAEQEPIPGVSDALRERLSASPEAERLFRSMIGNSGEGPEVNDEAVRRFLATVPSDLTREEASQLIERLAPARGRSLDEIMSSLARAVEGIRSGAEAEGGGEAESESEGEGSSPDAELETPPNSTSHPDTEEGTTEGGESTTEPPAVGGVEQSPEPEQPTRADLIRRVREFIASEPALSIITPPSGFAYTDGADGTAFVALMHEGDMVAGAIHFTVIGVPTPENTVRLILDPAEMFDASGRSRGTFPDRRTTTTANLITE</sequence>
<evidence type="ECO:0000313" key="5">
    <source>
        <dbReference type="Proteomes" id="UP000464495"/>
    </source>
</evidence>
<dbReference type="KEGG" id="amaq:GO499_16590"/>
<proteinExistence type="predicted"/>
<protein>
    <submittedName>
        <fullName evidence="4">DUF4157 domain-containing protein</fullName>
    </submittedName>
</protein>
<dbReference type="Pfam" id="PF13699">
    <property type="entry name" value="eCIS_core"/>
    <property type="match status" value="1"/>
</dbReference>
<feature type="compositionally biased region" description="Pro residues" evidence="2">
    <location>
        <begin position="508"/>
        <end position="520"/>
    </location>
</feature>